<reference evidence="2 3" key="1">
    <citation type="submission" date="2019-07" db="EMBL/GenBank/DDBJ databases">
        <authorList>
            <person name="Zhu P."/>
        </authorList>
    </citation>
    <scope>NUCLEOTIDE SEQUENCE [LARGE SCALE GENOMIC DNA]</scope>
    <source>
        <strain evidence="2 3">SSL-25</strain>
    </source>
</reference>
<proteinExistence type="predicted"/>
<dbReference type="Pfam" id="PF02575">
    <property type="entry name" value="YbaB_DNA_bd"/>
    <property type="match status" value="1"/>
</dbReference>
<keyword evidence="3" id="KW-1185">Reference proteome</keyword>
<dbReference type="RefSeq" id="WP_146483707.1">
    <property type="nucleotide sequence ID" value="NZ_CP042266.1"/>
</dbReference>
<dbReference type="EMBL" id="CP042266">
    <property type="protein sequence ID" value="QDY80310.1"/>
    <property type="molecule type" value="Genomic_DNA"/>
</dbReference>
<evidence type="ECO:0000313" key="3">
    <source>
        <dbReference type="Proteomes" id="UP000320580"/>
    </source>
</evidence>
<feature type="region of interest" description="Disordered" evidence="1">
    <location>
        <begin position="127"/>
        <end position="165"/>
    </location>
</feature>
<dbReference type="GO" id="GO:0003677">
    <property type="term" value="F:DNA binding"/>
    <property type="evidence" value="ECO:0007669"/>
    <property type="project" value="InterPro"/>
</dbReference>
<dbReference type="Gene3D" id="3.30.1310.10">
    <property type="entry name" value="Nucleoid-associated protein YbaB-like domain"/>
    <property type="match status" value="1"/>
</dbReference>
<accession>A0A5B8JQV5</accession>
<name>A0A5B8JQV5_9ACTN</name>
<evidence type="ECO:0000313" key="2">
    <source>
        <dbReference type="EMBL" id="QDY80310.1"/>
    </source>
</evidence>
<gene>
    <name evidence="2" type="ORF">FQU76_31620</name>
</gene>
<dbReference type="OrthoDB" id="4313934at2"/>
<dbReference type="Proteomes" id="UP000320580">
    <property type="component" value="Chromosome"/>
</dbReference>
<dbReference type="AlphaFoldDB" id="A0A5B8JQV5"/>
<sequence>MTEPIQERLAEAVARLEQTQRAVAAAEQRLRGAGVTVRSRDRSVEVTVDSRGQLADVRFLDGKYRTMGASQLTAAVLEAARQGQAEMARTVLDTFQPLSEAVGGRPRIEGSGVDWGQVFGPLVETVERGAAGRGGTSHRLRDAITEDGDETGPVTRTEDRKKGQR</sequence>
<dbReference type="KEGG" id="sqz:FQU76_31620"/>
<feature type="compositionally biased region" description="Basic and acidic residues" evidence="1">
    <location>
        <begin position="156"/>
        <end position="165"/>
    </location>
</feature>
<protein>
    <submittedName>
        <fullName evidence="2">YbaB/EbfC family nucleoid-associated protein</fullName>
    </submittedName>
</protein>
<dbReference type="InterPro" id="IPR004401">
    <property type="entry name" value="YbaB/EbfC"/>
</dbReference>
<dbReference type="InterPro" id="IPR036894">
    <property type="entry name" value="YbaB-like_sf"/>
</dbReference>
<evidence type="ECO:0000256" key="1">
    <source>
        <dbReference type="SAM" id="MobiDB-lite"/>
    </source>
</evidence>
<organism evidence="2 3">
    <name type="scientific">Streptomyces qinzhouensis</name>
    <dbReference type="NCBI Taxonomy" id="2599401"/>
    <lineage>
        <taxon>Bacteria</taxon>
        <taxon>Bacillati</taxon>
        <taxon>Actinomycetota</taxon>
        <taxon>Actinomycetes</taxon>
        <taxon>Kitasatosporales</taxon>
        <taxon>Streptomycetaceae</taxon>
        <taxon>Streptomyces</taxon>
    </lineage>
</organism>